<evidence type="ECO:0000256" key="4">
    <source>
        <dbReference type="SAM" id="SignalP"/>
    </source>
</evidence>
<dbReference type="PANTHER" id="PTHR30036:SF7">
    <property type="entry name" value="ABC TRANSPORTER PERIPLASMIC-BINDING PROTEIN YPHF"/>
    <property type="match status" value="1"/>
</dbReference>
<gene>
    <name evidence="6" type="ORF">KTH89_00550</name>
</gene>
<dbReference type="RefSeq" id="WP_238720234.1">
    <property type="nucleotide sequence ID" value="NZ_JAHQCW010000001.1"/>
</dbReference>
<comment type="similarity">
    <text evidence="2">Belongs to the bacterial solute-binding protein 2 family.</text>
</comment>
<protein>
    <submittedName>
        <fullName evidence="6">Substrate-binding domain-containing protein</fullName>
    </submittedName>
</protein>
<dbReference type="EMBL" id="JAHQCW010000001">
    <property type="protein sequence ID" value="MBU9735004.1"/>
    <property type="molecule type" value="Genomic_DNA"/>
</dbReference>
<keyword evidence="7" id="KW-1185">Reference proteome</keyword>
<dbReference type="Gene3D" id="3.40.50.2300">
    <property type="match status" value="2"/>
</dbReference>
<evidence type="ECO:0000256" key="3">
    <source>
        <dbReference type="SAM" id="MobiDB-lite"/>
    </source>
</evidence>
<evidence type="ECO:0000259" key="5">
    <source>
        <dbReference type="Pfam" id="PF13407"/>
    </source>
</evidence>
<dbReference type="Pfam" id="PF13407">
    <property type="entry name" value="Peripla_BP_4"/>
    <property type="match status" value="1"/>
</dbReference>
<dbReference type="Proteomes" id="UP000712157">
    <property type="component" value="Unassembled WGS sequence"/>
</dbReference>
<comment type="subcellular location">
    <subcellularLocation>
        <location evidence="1">Cell envelope</location>
    </subcellularLocation>
</comment>
<evidence type="ECO:0000313" key="6">
    <source>
        <dbReference type="EMBL" id="MBU9735004.1"/>
    </source>
</evidence>
<dbReference type="InterPro" id="IPR028082">
    <property type="entry name" value="Peripla_BP_I"/>
</dbReference>
<dbReference type="SUPFAM" id="SSF53822">
    <property type="entry name" value="Periplasmic binding protein-like I"/>
    <property type="match status" value="1"/>
</dbReference>
<feature type="compositionally biased region" description="Polar residues" evidence="3">
    <location>
        <begin position="26"/>
        <end position="55"/>
    </location>
</feature>
<accession>A0A949NDC6</accession>
<organism evidence="6 7">
    <name type="scientific">Diplocloster agilis</name>
    <dbReference type="NCBI Taxonomy" id="2850323"/>
    <lineage>
        <taxon>Bacteria</taxon>
        <taxon>Bacillati</taxon>
        <taxon>Bacillota</taxon>
        <taxon>Clostridia</taxon>
        <taxon>Lachnospirales</taxon>
        <taxon>Lachnospiraceae</taxon>
        <taxon>Diplocloster</taxon>
    </lineage>
</organism>
<feature type="domain" description="Periplasmic binding protein" evidence="5">
    <location>
        <begin position="130"/>
        <end position="383"/>
    </location>
</feature>
<evidence type="ECO:0000256" key="2">
    <source>
        <dbReference type="ARBA" id="ARBA00007639"/>
    </source>
</evidence>
<dbReference type="PANTHER" id="PTHR30036">
    <property type="entry name" value="D-XYLOSE-BINDING PERIPLASMIC PROTEIN"/>
    <property type="match status" value="1"/>
</dbReference>
<proteinExistence type="inferred from homology"/>
<dbReference type="InterPro" id="IPR025997">
    <property type="entry name" value="SBP_2_dom"/>
</dbReference>
<reference evidence="6" key="1">
    <citation type="submission" date="2021-06" db="EMBL/GenBank/DDBJ databases">
        <title>Description of novel taxa of the family Lachnospiraceae.</title>
        <authorList>
            <person name="Chaplin A.V."/>
            <person name="Sokolova S.R."/>
            <person name="Pikina A.P."/>
            <person name="Korzhanova M."/>
            <person name="Belova V."/>
            <person name="Korostin D."/>
            <person name="Efimov B.A."/>
        </authorList>
    </citation>
    <scope>NUCLEOTIDE SEQUENCE</scope>
    <source>
        <strain evidence="6">ASD5720</strain>
    </source>
</reference>
<dbReference type="PROSITE" id="PS51257">
    <property type="entry name" value="PROKAR_LIPOPROTEIN"/>
    <property type="match status" value="1"/>
</dbReference>
<keyword evidence="4" id="KW-0732">Signal</keyword>
<name>A0A949NDC6_9FIRM</name>
<dbReference type="GO" id="GO:0030288">
    <property type="term" value="C:outer membrane-bounded periplasmic space"/>
    <property type="evidence" value="ECO:0007669"/>
    <property type="project" value="TreeGrafter"/>
</dbReference>
<comment type="caution">
    <text evidence="6">The sequence shown here is derived from an EMBL/GenBank/DDBJ whole genome shotgun (WGS) entry which is preliminary data.</text>
</comment>
<feature type="signal peptide" evidence="4">
    <location>
        <begin position="1"/>
        <end position="22"/>
    </location>
</feature>
<dbReference type="GO" id="GO:0030246">
    <property type="term" value="F:carbohydrate binding"/>
    <property type="evidence" value="ECO:0007669"/>
    <property type="project" value="TreeGrafter"/>
</dbReference>
<sequence>MLKRTKKILALGLSCMMMIASAAGCGSTQSQPADQPAAQTAETQQNPSAEPTGQNETKDSAEEGLHKLTQQDILDIYDPVVKAEYKDDSMSEAVKSGTGADLELTEEEKDKIRSMNLKIALEQDHLDDSMKLIQQAFRDQCEDLNIELSDIWVATAQDGASQMEDYQRIEAIAQDYDAIFTCPSDAAMETEILKKIMKKTKLGCMLAVPFDLDWNDPNFIGITDIDAYQAGIYSAEAAVKILNGQGKIGTIGYINGKNGTINTCYQRYKGWDDVLAKYPDVEVVDEWYDDPAESKSVITGLLASNPDIKVLLIDWANPPADNAQTAFKELGYEAWKDISMVTIDIDNTITIPMATDGPDNNYTGAFVAQTWYTAGANLVKMYCKNLLAEETGEAYPKFVVSSPLPVTVYENLKTNFTYCVPESVTEIPVPAEIDALENQWDLGVEDIWSK</sequence>
<evidence type="ECO:0000313" key="7">
    <source>
        <dbReference type="Proteomes" id="UP000712157"/>
    </source>
</evidence>
<dbReference type="InterPro" id="IPR050555">
    <property type="entry name" value="Bact_Solute-Bind_Prot2"/>
</dbReference>
<feature type="chain" id="PRO_5036738812" evidence="4">
    <location>
        <begin position="23"/>
        <end position="450"/>
    </location>
</feature>
<evidence type="ECO:0000256" key="1">
    <source>
        <dbReference type="ARBA" id="ARBA00004196"/>
    </source>
</evidence>
<dbReference type="AlphaFoldDB" id="A0A949NDC6"/>
<feature type="region of interest" description="Disordered" evidence="3">
    <location>
        <begin position="25"/>
        <end position="60"/>
    </location>
</feature>